<dbReference type="SMART" id="SM00343">
    <property type="entry name" value="ZnF_C2HC"/>
    <property type="match status" value="1"/>
</dbReference>
<evidence type="ECO:0000313" key="14">
    <source>
        <dbReference type="Proteomes" id="UP000007875"/>
    </source>
</evidence>
<comment type="function">
    <text evidence="9">Scaffolding subunit of the trimeric nuclear exosome targeting (NEXT) complex that is involved in the surveillance and turnover of aberrant transcripts and non-coding RNAs. NEXT functions as an RNA exosome cofactor that directs a subset of non-coding short-lived RNAs for exosomal degradation. May be involved in pre-mRNA splicing. It is required for 3'-end maturation of telomerase RNA component (TERC), TERC 3'-end targeting to the nuclear RNA exosome, and for telomerase function.</text>
</comment>
<dbReference type="PROSITE" id="PS50158">
    <property type="entry name" value="ZF_CCHC"/>
    <property type="match status" value="1"/>
</dbReference>
<evidence type="ECO:0000256" key="3">
    <source>
        <dbReference type="ARBA" id="ARBA00022379"/>
    </source>
</evidence>
<organism evidence="13 14">
    <name type="scientific">Ciona savignyi</name>
    <name type="common">Pacific transparent sea squirt</name>
    <dbReference type="NCBI Taxonomy" id="51511"/>
    <lineage>
        <taxon>Eukaryota</taxon>
        <taxon>Metazoa</taxon>
        <taxon>Chordata</taxon>
        <taxon>Tunicata</taxon>
        <taxon>Ascidiacea</taxon>
        <taxon>Phlebobranchia</taxon>
        <taxon>Cionidae</taxon>
        <taxon>Ciona</taxon>
    </lineage>
</organism>
<feature type="domain" description="CCHC-type" evidence="12">
    <location>
        <begin position="200"/>
        <end position="215"/>
    </location>
</feature>
<name>H2ZQM0_CIOSA</name>
<comment type="subcellular location">
    <subcellularLocation>
        <location evidence="1">Nucleus</location>
        <location evidence="1">Nucleoplasm</location>
    </subcellularLocation>
</comment>
<keyword evidence="7" id="KW-0539">Nucleus</keyword>
<dbReference type="GO" id="GO:0003723">
    <property type="term" value="F:RNA binding"/>
    <property type="evidence" value="ECO:0007669"/>
    <property type="project" value="TreeGrafter"/>
</dbReference>
<dbReference type="AlphaFoldDB" id="H2ZQM0"/>
<protein>
    <recommendedName>
        <fullName evidence="3">Zinc finger CCHC domain-containing protein 8</fullName>
    </recommendedName>
    <alternativeName>
        <fullName evidence="8">TRAMP-like complex RNA-binding factor ZCCHC8</fullName>
    </alternativeName>
</protein>
<reference evidence="14" key="1">
    <citation type="submission" date="2003-08" db="EMBL/GenBank/DDBJ databases">
        <authorList>
            <person name="Birren B."/>
            <person name="Nusbaum C."/>
            <person name="Abebe A."/>
            <person name="Abouelleil A."/>
            <person name="Adekoya E."/>
            <person name="Ait-zahra M."/>
            <person name="Allen N."/>
            <person name="Allen T."/>
            <person name="An P."/>
            <person name="Anderson M."/>
            <person name="Anderson S."/>
            <person name="Arachchi H."/>
            <person name="Armbruster J."/>
            <person name="Bachantsang P."/>
            <person name="Baldwin J."/>
            <person name="Barry A."/>
            <person name="Bayul T."/>
            <person name="Blitshsteyn B."/>
            <person name="Bloom T."/>
            <person name="Blye J."/>
            <person name="Boguslavskiy L."/>
            <person name="Borowsky M."/>
            <person name="Boukhgalter B."/>
            <person name="Brunache A."/>
            <person name="Butler J."/>
            <person name="Calixte N."/>
            <person name="Calvo S."/>
            <person name="Camarata J."/>
            <person name="Campo K."/>
            <person name="Chang J."/>
            <person name="Cheshatsang Y."/>
            <person name="Citroen M."/>
            <person name="Collymore A."/>
            <person name="Considine T."/>
            <person name="Cook A."/>
            <person name="Cooke P."/>
            <person name="Corum B."/>
            <person name="Cuomo C."/>
            <person name="David R."/>
            <person name="Dawoe T."/>
            <person name="Degray S."/>
            <person name="Dodge S."/>
            <person name="Dooley K."/>
            <person name="Dorje P."/>
            <person name="Dorjee K."/>
            <person name="Dorris L."/>
            <person name="Duffey N."/>
            <person name="Dupes A."/>
            <person name="Elkins T."/>
            <person name="Engels R."/>
            <person name="Erickson J."/>
            <person name="Farina A."/>
            <person name="Faro S."/>
            <person name="Ferreira P."/>
            <person name="Fischer H."/>
            <person name="Fitzgerald M."/>
            <person name="Foley K."/>
            <person name="Gage D."/>
            <person name="Galagan J."/>
            <person name="Gearin G."/>
            <person name="Gnerre S."/>
            <person name="Gnirke A."/>
            <person name="Goyette A."/>
            <person name="Graham J."/>
            <person name="Grandbois E."/>
            <person name="Gyaltsen K."/>
            <person name="Hafez N."/>
            <person name="Hagopian D."/>
            <person name="Hagos B."/>
            <person name="Hall J."/>
            <person name="Hatcher B."/>
            <person name="Heller A."/>
            <person name="Higgins H."/>
            <person name="Honan T."/>
            <person name="Horn A."/>
            <person name="Houde N."/>
            <person name="Hughes L."/>
            <person name="Hulme W."/>
            <person name="Husby E."/>
            <person name="Iliev I."/>
            <person name="Jaffe D."/>
            <person name="Jones C."/>
            <person name="Kamal M."/>
            <person name="Kamat A."/>
            <person name="Kamvysselis M."/>
            <person name="Karlsson E."/>
            <person name="Kells C."/>
            <person name="Kieu A."/>
            <person name="Kisner P."/>
            <person name="Kodira C."/>
            <person name="Kulbokas E."/>
            <person name="Labutti K."/>
            <person name="Lama D."/>
            <person name="Landers T."/>
            <person name="Leger J."/>
            <person name="Levine S."/>
            <person name="Lewis D."/>
            <person name="Lewis T."/>
            <person name="Lindblad-toh K."/>
            <person name="Liu X."/>
            <person name="Lokyitsang T."/>
            <person name="Lokyitsang Y."/>
            <person name="Lucien O."/>
            <person name="Lui A."/>
            <person name="Ma L.J."/>
            <person name="Mabbitt R."/>
            <person name="Macdonald J."/>
            <person name="Maclean C."/>
            <person name="Major J."/>
            <person name="Manning J."/>
            <person name="Marabella R."/>
            <person name="Maru K."/>
            <person name="Matthews C."/>
            <person name="Mauceli E."/>
            <person name="Mccarthy M."/>
            <person name="Mcdonough S."/>
            <person name="Mcghee T."/>
            <person name="Meldrim J."/>
            <person name="Meneus L."/>
            <person name="Mesirov J."/>
            <person name="Mihalev A."/>
            <person name="Mihova T."/>
            <person name="Mikkelsen T."/>
            <person name="Mlenga V."/>
            <person name="Moru K."/>
            <person name="Mozes J."/>
            <person name="Mulrain L."/>
            <person name="Munson G."/>
            <person name="Naylor J."/>
            <person name="Newes C."/>
            <person name="Nguyen C."/>
            <person name="Nguyen N."/>
            <person name="Nguyen T."/>
            <person name="Nicol R."/>
            <person name="Nielsen C."/>
            <person name="Nizzari M."/>
            <person name="Norbu C."/>
            <person name="Norbu N."/>
            <person name="O'donnell P."/>
            <person name="Okoawo O."/>
            <person name="O'leary S."/>
            <person name="Omotosho B."/>
            <person name="O'neill K."/>
            <person name="Osman S."/>
            <person name="Parker S."/>
            <person name="Perrin D."/>
            <person name="Phunkhang P."/>
            <person name="Piqani B."/>
            <person name="Purcell S."/>
            <person name="Rachupka T."/>
            <person name="Ramasamy U."/>
            <person name="Rameau R."/>
            <person name="Ray V."/>
            <person name="Raymond C."/>
            <person name="Retta R."/>
            <person name="Richardson S."/>
            <person name="Rise C."/>
            <person name="Rodriguez J."/>
            <person name="Rogers J."/>
            <person name="Rogov P."/>
            <person name="Rutman M."/>
            <person name="Schupbach R."/>
            <person name="Seaman C."/>
            <person name="Settipalli S."/>
            <person name="Sharpe T."/>
            <person name="Sheridan J."/>
            <person name="Sherpa N."/>
            <person name="Shi J."/>
            <person name="Smirnov S."/>
            <person name="Smith C."/>
            <person name="Sougnez C."/>
            <person name="Spencer B."/>
            <person name="Stalker J."/>
            <person name="Stange-thomann N."/>
            <person name="Stavropoulos S."/>
            <person name="Stetson K."/>
            <person name="Stone C."/>
            <person name="Stone S."/>
            <person name="Stubbs M."/>
            <person name="Talamas J."/>
            <person name="Tchuinga P."/>
            <person name="Tenzing P."/>
            <person name="Tesfaye S."/>
            <person name="Theodore J."/>
            <person name="Thoulutsang Y."/>
            <person name="Topham K."/>
            <person name="Towey S."/>
            <person name="Tsamla T."/>
            <person name="Tsomo N."/>
            <person name="Vallee D."/>
            <person name="Vassiliev H."/>
            <person name="Venkataraman V."/>
            <person name="Vinson J."/>
            <person name="Vo A."/>
            <person name="Wade C."/>
            <person name="Wang S."/>
            <person name="Wangchuk T."/>
            <person name="Wangdi T."/>
            <person name="Whittaker C."/>
            <person name="Wilkinson J."/>
            <person name="Wu Y."/>
            <person name="Wyman D."/>
            <person name="Yadav S."/>
            <person name="Yang S."/>
            <person name="Yang X."/>
            <person name="Yeager S."/>
            <person name="Yee E."/>
            <person name="Young G."/>
            <person name="Zainoun J."/>
            <person name="Zembeck L."/>
            <person name="Zimmer A."/>
            <person name="Zody M."/>
            <person name="Lander E."/>
        </authorList>
    </citation>
    <scope>NUCLEOTIDE SEQUENCE [LARGE SCALE GENOMIC DNA]</scope>
</reference>
<evidence type="ECO:0000256" key="6">
    <source>
        <dbReference type="ARBA" id="ARBA00022833"/>
    </source>
</evidence>
<sequence>MSVFGNEVLLEASTPSEDESSDDSILRQYKEENEMLKKQNEQLRRTVNIFTQPASIKVKDPSKDGPIAHVLLFNNIVARRHCEEIKHFFHSLASRPNGNDDFTLNPPQSSALHYLQPDPTPHRTKRTTREVRKASKAYVVTDSFQIFSEMFYLDQIGEAMTRDEGLESLPPYYERARPDPLDGEVDEIDPTKMNRSSRLCFNCGMKDHQVKDCPSPRNFKNISQRRMQFQGMKGNSPRNEGKSGNSRYHADQDSESNRFSEFKPGIVSPQLREALGIQHHELPTYIYQMRWHGYPPGHMADARINASGLNIFDGNQSD</sequence>
<dbReference type="Pfam" id="PF00098">
    <property type="entry name" value="zf-CCHC"/>
    <property type="match status" value="1"/>
</dbReference>
<feature type="compositionally biased region" description="Polar residues" evidence="11">
    <location>
        <begin position="236"/>
        <end position="246"/>
    </location>
</feature>
<accession>H2ZQM0</accession>
<dbReference type="GO" id="GO:0008270">
    <property type="term" value="F:zinc ion binding"/>
    <property type="evidence" value="ECO:0007669"/>
    <property type="project" value="UniProtKB-KW"/>
</dbReference>
<comment type="similarity">
    <text evidence="2">Belongs to the ZCCHC8 family.</text>
</comment>
<keyword evidence="14" id="KW-1185">Reference proteome</keyword>
<dbReference type="STRING" id="51511.ENSCSAVP00000019886"/>
<dbReference type="Ensembl" id="ENSCSAVT00000020099.1">
    <property type="protein sequence ID" value="ENSCSAVP00000019886.1"/>
    <property type="gene ID" value="ENSCSAVG00000011682.1"/>
</dbReference>
<dbReference type="InterPro" id="IPR052115">
    <property type="entry name" value="NEXT_complex_subunit_ZCCHC8"/>
</dbReference>
<evidence type="ECO:0000256" key="10">
    <source>
        <dbReference type="PROSITE-ProRule" id="PRU00047"/>
    </source>
</evidence>
<dbReference type="Pfam" id="PF04046">
    <property type="entry name" value="PSP"/>
    <property type="match status" value="1"/>
</dbReference>
<feature type="compositionally biased region" description="Basic and acidic residues" evidence="11">
    <location>
        <begin position="248"/>
        <end position="261"/>
    </location>
</feature>
<dbReference type="PANTHER" id="PTHR13316:SF0">
    <property type="entry name" value="ZINC FINGER CCHC DOMAIN-CONTAINING PROTEIN 8"/>
    <property type="match status" value="1"/>
</dbReference>
<dbReference type="GO" id="GO:0071013">
    <property type="term" value="C:catalytic step 2 spliceosome"/>
    <property type="evidence" value="ECO:0007669"/>
    <property type="project" value="TreeGrafter"/>
</dbReference>
<dbReference type="InterPro" id="IPR001878">
    <property type="entry name" value="Znf_CCHC"/>
</dbReference>
<dbReference type="Gene3D" id="4.10.60.10">
    <property type="entry name" value="Zinc finger, CCHC-type"/>
    <property type="match status" value="1"/>
</dbReference>
<evidence type="ECO:0000256" key="8">
    <source>
        <dbReference type="ARBA" id="ARBA00032546"/>
    </source>
</evidence>
<evidence type="ECO:0000256" key="4">
    <source>
        <dbReference type="ARBA" id="ARBA00022723"/>
    </source>
</evidence>
<evidence type="ECO:0000256" key="11">
    <source>
        <dbReference type="SAM" id="MobiDB-lite"/>
    </source>
</evidence>
<evidence type="ECO:0000256" key="9">
    <source>
        <dbReference type="ARBA" id="ARBA00045870"/>
    </source>
</evidence>
<dbReference type="SUPFAM" id="SSF57756">
    <property type="entry name" value="Retrovirus zinc finger-like domains"/>
    <property type="match status" value="1"/>
</dbReference>
<dbReference type="HOGENOM" id="CLU_875865_0_0_1"/>
<dbReference type="SMART" id="SM00581">
    <property type="entry name" value="PSP"/>
    <property type="match status" value="1"/>
</dbReference>
<dbReference type="GO" id="GO:0005654">
    <property type="term" value="C:nucleoplasm"/>
    <property type="evidence" value="ECO:0007669"/>
    <property type="project" value="UniProtKB-SubCell"/>
</dbReference>
<evidence type="ECO:0000256" key="2">
    <source>
        <dbReference type="ARBA" id="ARBA00007497"/>
    </source>
</evidence>
<dbReference type="Proteomes" id="UP000007875">
    <property type="component" value="Unassembled WGS sequence"/>
</dbReference>
<proteinExistence type="inferred from homology"/>
<evidence type="ECO:0000256" key="7">
    <source>
        <dbReference type="ARBA" id="ARBA00023242"/>
    </source>
</evidence>
<reference evidence="13" key="2">
    <citation type="submission" date="2025-08" db="UniProtKB">
        <authorList>
            <consortium name="Ensembl"/>
        </authorList>
    </citation>
    <scope>IDENTIFICATION</scope>
</reference>
<dbReference type="PANTHER" id="PTHR13316">
    <property type="entry name" value="ZINC FINGER, CCHC DOMAIN CONTAINING 8"/>
    <property type="match status" value="1"/>
</dbReference>
<keyword evidence="5 10" id="KW-0863">Zinc-finger</keyword>
<evidence type="ECO:0000259" key="12">
    <source>
        <dbReference type="PROSITE" id="PS50158"/>
    </source>
</evidence>
<dbReference type="OMA" id="RRHCEEI"/>
<reference evidence="13" key="3">
    <citation type="submission" date="2025-09" db="UniProtKB">
        <authorList>
            <consortium name="Ensembl"/>
        </authorList>
    </citation>
    <scope>IDENTIFICATION</scope>
</reference>
<feature type="region of interest" description="Disordered" evidence="11">
    <location>
        <begin position="229"/>
        <end position="261"/>
    </location>
</feature>
<keyword evidence="4" id="KW-0479">Metal-binding</keyword>
<evidence type="ECO:0000256" key="1">
    <source>
        <dbReference type="ARBA" id="ARBA00004642"/>
    </source>
</evidence>
<dbReference type="eggNOG" id="KOG2673">
    <property type="taxonomic scope" value="Eukaryota"/>
</dbReference>
<keyword evidence="6" id="KW-0862">Zinc</keyword>
<dbReference type="InParanoid" id="H2ZQM0"/>
<dbReference type="GeneTree" id="ENSGT00390000011475"/>
<dbReference type="InterPro" id="IPR006568">
    <property type="entry name" value="PSP_pro-rich"/>
</dbReference>
<feature type="region of interest" description="Disordered" evidence="11">
    <location>
        <begin position="111"/>
        <end position="130"/>
    </location>
</feature>
<dbReference type="InterPro" id="IPR036875">
    <property type="entry name" value="Znf_CCHC_sf"/>
</dbReference>
<evidence type="ECO:0000313" key="13">
    <source>
        <dbReference type="Ensembl" id="ENSCSAVP00000019886.1"/>
    </source>
</evidence>
<evidence type="ECO:0000256" key="5">
    <source>
        <dbReference type="ARBA" id="ARBA00022771"/>
    </source>
</evidence>
<feature type="region of interest" description="Disordered" evidence="11">
    <location>
        <begin position="170"/>
        <end position="189"/>
    </location>
</feature>